<proteinExistence type="predicted"/>
<evidence type="ECO:0000259" key="1">
    <source>
        <dbReference type="Pfam" id="PF09588"/>
    </source>
</evidence>
<dbReference type="InterPro" id="IPR011604">
    <property type="entry name" value="PDDEXK-like_dom_sf"/>
</dbReference>
<sequence>MQHKNMFQNISEWVETSSSIVPNERFATENWRNNIEDLWETCMEFDDDASAAKAADIKGLFLETVPSFYTKAQNHIIAHNLDKRRAKIESLLVRPNTEQRSDLWYKQAQELVTASQFTDILSAQTSRVRGKLVLSKVEVLDQQTTKRLATWSHEMNPFDWGIRFEPVARMIYERITQTKVKEIGRLVHPDAELKLAASPDGIIVEDFSVSGERLGGLVEFKAPISRSIGVGSADDIPKGYLHQMQIQMEVTDSEFCDYFEIQIRSANKKENIVEGPACMNGIILTIGRHQPPYDDPQPSRYIYSEIGCCALDAVIQLEEGETILEIVPWDLLGYNLVKVSRSKVWFESVKPALKTFWEDVEKAKRNEFYLTPSKRPAKVETCLIQEDLELPPQPQL</sequence>
<organism evidence="2">
    <name type="scientific">viral metagenome</name>
    <dbReference type="NCBI Taxonomy" id="1070528"/>
    <lineage>
        <taxon>unclassified sequences</taxon>
        <taxon>metagenomes</taxon>
        <taxon>organismal metagenomes</taxon>
    </lineage>
</organism>
<accession>A0A6C0IBF0</accession>
<evidence type="ECO:0000313" key="2">
    <source>
        <dbReference type="EMBL" id="QHT89920.1"/>
    </source>
</evidence>
<dbReference type="Gene3D" id="3.90.320.10">
    <property type="match status" value="1"/>
</dbReference>
<dbReference type="InterPro" id="IPR051703">
    <property type="entry name" value="NF-kappa-B_Signaling_Reg"/>
</dbReference>
<dbReference type="InterPro" id="IPR019080">
    <property type="entry name" value="YqaJ_viral_recombinase"/>
</dbReference>
<dbReference type="PANTHER" id="PTHR46609:SF6">
    <property type="entry name" value="EXONUCLEASE, PHAGE-TYPE_RECB, C-TERMINAL DOMAIN-CONTAINING PROTEIN-RELATED"/>
    <property type="match status" value="1"/>
</dbReference>
<dbReference type="PANTHER" id="PTHR46609">
    <property type="entry name" value="EXONUCLEASE, PHAGE-TYPE/RECB, C-TERMINAL DOMAIN-CONTAINING PROTEIN"/>
    <property type="match status" value="1"/>
</dbReference>
<dbReference type="InterPro" id="IPR011335">
    <property type="entry name" value="Restrct_endonuc-II-like"/>
</dbReference>
<dbReference type="Pfam" id="PF09588">
    <property type="entry name" value="YqaJ"/>
    <property type="match status" value="1"/>
</dbReference>
<dbReference type="CDD" id="cd22343">
    <property type="entry name" value="PDDEXK_lambda_exonuclease-like"/>
    <property type="match status" value="1"/>
</dbReference>
<protein>
    <recommendedName>
        <fullName evidence="1">YqaJ viral recombinase domain-containing protein</fullName>
    </recommendedName>
</protein>
<name>A0A6C0IBF0_9ZZZZ</name>
<dbReference type="AlphaFoldDB" id="A0A6C0IBF0"/>
<reference evidence="2" key="1">
    <citation type="journal article" date="2020" name="Nature">
        <title>Giant virus diversity and host interactions through global metagenomics.</title>
        <authorList>
            <person name="Schulz F."/>
            <person name="Roux S."/>
            <person name="Paez-Espino D."/>
            <person name="Jungbluth S."/>
            <person name="Walsh D.A."/>
            <person name="Denef V.J."/>
            <person name="McMahon K.D."/>
            <person name="Konstantinidis K.T."/>
            <person name="Eloe-Fadrosh E.A."/>
            <person name="Kyrpides N.C."/>
            <person name="Woyke T."/>
        </authorList>
    </citation>
    <scope>NUCLEOTIDE SEQUENCE</scope>
    <source>
        <strain evidence="2">GVMAG-M-3300023184-62</strain>
    </source>
</reference>
<dbReference type="EMBL" id="MN740152">
    <property type="protein sequence ID" value="QHT89920.1"/>
    <property type="molecule type" value="Genomic_DNA"/>
</dbReference>
<dbReference type="SUPFAM" id="SSF52980">
    <property type="entry name" value="Restriction endonuclease-like"/>
    <property type="match status" value="1"/>
</dbReference>
<feature type="domain" description="YqaJ viral recombinase" evidence="1">
    <location>
        <begin position="104"/>
        <end position="253"/>
    </location>
</feature>